<accession>A0ABR5APB3</accession>
<evidence type="ECO:0000313" key="2">
    <source>
        <dbReference type="Proteomes" id="UP000031982"/>
    </source>
</evidence>
<gene>
    <name evidence="1" type="ORF">SD77_2914</name>
</gene>
<evidence type="ECO:0000313" key="1">
    <source>
        <dbReference type="EMBL" id="KIL74173.1"/>
    </source>
</evidence>
<name>A0ABR5APB3_BACBA</name>
<comment type="caution">
    <text evidence="1">The sequence shown here is derived from an EMBL/GenBank/DDBJ whole genome shotgun (WGS) entry which is preliminary data.</text>
</comment>
<reference evidence="1 2" key="1">
    <citation type="submission" date="2015-01" db="EMBL/GenBank/DDBJ databases">
        <title>Genome Assembly of Bacillus badius MTCC 1458.</title>
        <authorList>
            <person name="Verma A."/>
            <person name="Khatri I."/>
            <person name="Mual P."/>
            <person name="Subramanian S."/>
            <person name="Krishnamurthi S."/>
        </authorList>
    </citation>
    <scope>NUCLEOTIDE SEQUENCE [LARGE SCALE GENOMIC DNA]</scope>
    <source>
        <strain evidence="1 2">MTCC 1458</strain>
    </source>
</reference>
<dbReference type="Proteomes" id="UP000031982">
    <property type="component" value="Unassembled WGS sequence"/>
</dbReference>
<protein>
    <recommendedName>
        <fullName evidence="3">Zinc-ribbon domain-containing protein</fullName>
    </recommendedName>
</protein>
<proteinExistence type="predicted"/>
<keyword evidence="2" id="KW-1185">Reference proteome</keyword>
<dbReference type="EMBL" id="JXLP01000025">
    <property type="protein sequence ID" value="KIL74173.1"/>
    <property type="molecule type" value="Genomic_DNA"/>
</dbReference>
<evidence type="ECO:0008006" key="3">
    <source>
        <dbReference type="Google" id="ProtNLM"/>
    </source>
</evidence>
<organism evidence="1 2">
    <name type="scientific">Bacillus badius</name>
    <dbReference type="NCBI Taxonomy" id="1455"/>
    <lineage>
        <taxon>Bacteria</taxon>
        <taxon>Bacillati</taxon>
        <taxon>Bacillota</taxon>
        <taxon>Bacilli</taxon>
        <taxon>Bacillales</taxon>
        <taxon>Bacillaceae</taxon>
        <taxon>Pseudobacillus</taxon>
    </lineage>
</organism>
<sequence length="44" mass="5123">MKIKDSLKDMKFHKCLNCGKDMHIKQAIYCAQCGEKLISEKNIH</sequence>